<name>A0AAJ0BGE6_9PEZI</name>
<keyword evidence="3" id="KW-1185">Reference proteome</keyword>
<evidence type="ECO:0000313" key="2">
    <source>
        <dbReference type="EMBL" id="KAK1757517.1"/>
    </source>
</evidence>
<evidence type="ECO:0000313" key="3">
    <source>
        <dbReference type="Proteomes" id="UP001239445"/>
    </source>
</evidence>
<dbReference type="Proteomes" id="UP001239445">
    <property type="component" value="Unassembled WGS sequence"/>
</dbReference>
<keyword evidence="1" id="KW-1133">Transmembrane helix</keyword>
<dbReference type="AlphaFoldDB" id="A0AAJ0BGE6"/>
<feature type="transmembrane region" description="Helical" evidence="1">
    <location>
        <begin position="22"/>
        <end position="43"/>
    </location>
</feature>
<evidence type="ECO:0000256" key="1">
    <source>
        <dbReference type="SAM" id="Phobius"/>
    </source>
</evidence>
<comment type="caution">
    <text evidence="2">The sequence shown here is derived from an EMBL/GenBank/DDBJ whole genome shotgun (WGS) entry which is preliminary data.</text>
</comment>
<protein>
    <submittedName>
        <fullName evidence="2">Uncharacterized protein</fullName>
    </submittedName>
</protein>
<feature type="transmembrane region" description="Helical" evidence="1">
    <location>
        <begin position="121"/>
        <end position="144"/>
    </location>
</feature>
<keyword evidence="1" id="KW-0472">Membrane</keyword>
<dbReference type="EMBL" id="MU839830">
    <property type="protein sequence ID" value="KAK1757517.1"/>
    <property type="molecule type" value="Genomic_DNA"/>
</dbReference>
<accession>A0AAJ0BGE6</accession>
<organism evidence="2 3">
    <name type="scientific">Echria macrotheca</name>
    <dbReference type="NCBI Taxonomy" id="438768"/>
    <lineage>
        <taxon>Eukaryota</taxon>
        <taxon>Fungi</taxon>
        <taxon>Dikarya</taxon>
        <taxon>Ascomycota</taxon>
        <taxon>Pezizomycotina</taxon>
        <taxon>Sordariomycetes</taxon>
        <taxon>Sordariomycetidae</taxon>
        <taxon>Sordariales</taxon>
        <taxon>Schizotheciaceae</taxon>
        <taxon>Echria</taxon>
    </lineage>
</organism>
<gene>
    <name evidence="2" type="ORF">QBC47DRAFT_296402</name>
</gene>
<keyword evidence="1" id="KW-0812">Transmembrane</keyword>
<reference evidence="2" key="1">
    <citation type="submission" date="2023-06" db="EMBL/GenBank/DDBJ databases">
        <title>Genome-scale phylogeny and comparative genomics of the fungal order Sordariales.</title>
        <authorList>
            <consortium name="Lawrence Berkeley National Laboratory"/>
            <person name="Hensen N."/>
            <person name="Bonometti L."/>
            <person name="Westerberg I."/>
            <person name="Brannstrom I.O."/>
            <person name="Guillou S."/>
            <person name="Cros-Aarteil S."/>
            <person name="Calhoun S."/>
            <person name="Haridas S."/>
            <person name="Kuo A."/>
            <person name="Mondo S."/>
            <person name="Pangilinan J."/>
            <person name="Riley R."/>
            <person name="Labutti K."/>
            <person name="Andreopoulos B."/>
            <person name="Lipzen A."/>
            <person name="Chen C."/>
            <person name="Yanf M."/>
            <person name="Daum C."/>
            <person name="Ng V."/>
            <person name="Clum A."/>
            <person name="Steindorff A."/>
            <person name="Ohm R."/>
            <person name="Martin F."/>
            <person name="Silar P."/>
            <person name="Natvig D."/>
            <person name="Lalanne C."/>
            <person name="Gautier V."/>
            <person name="Ament-Velasquez S.L."/>
            <person name="Kruys A."/>
            <person name="Hutchinson M.I."/>
            <person name="Powell A.J."/>
            <person name="Barry K."/>
            <person name="Miller A.N."/>
            <person name="Grigoriev I.V."/>
            <person name="Debuchy R."/>
            <person name="Gladieux P."/>
            <person name="Thoren M.H."/>
            <person name="Johannesson H."/>
        </authorList>
    </citation>
    <scope>NUCLEOTIDE SEQUENCE</scope>
    <source>
        <strain evidence="2">PSN4</strain>
    </source>
</reference>
<sequence length="149" mass="17135">MGPPVPVSGNQGDAASSRQQSAIYKFIVTPAIFLSFIVSLSLVDLRHSANRSHYHTEPEASRLPRWLHRIIYRYQRYEYVPVGDHVRPVGERTKSDSFYHSKQRKLMKMEVAEAFEIRSTVLVILALASLCILWGFWSIATWVLSAWRS</sequence>
<proteinExistence type="predicted"/>